<dbReference type="InterPro" id="IPR003439">
    <property type="entry name" value="ABC_transporter-like_ATP-bd"/>
</dbReference>
<evidence type="ECO:0000259" key="2">
    <source>
        <dbReference type="Pfam" id="PF00005"/>
    </source>
</evidence>
<dbReference type="OrthoDB" id="1679454at2759"/>
<protein>
    <recommendedName>
        <fullName evidence="2">ABC transporter domain-containing protein</fullName>
    </recommendedName>
</protein>
<dbReference type="GO" id="GO:0016020">
    <property type="term" value="C:membrane"/>
    <property type="evidence" value="ECO:0007669"/>
    <property type="project" value="InterPro"/>
</dbReference>
<dbReference type="GO" id="GO:0140359">
    <property type="term" value="F:ABC-type transporter activity"/>
    <property type="evidence" value="ECO:0007669"/>
    <property type="project" value="InterPro"/>
</dbReference>
<comment type="similarity">
    <text evidence="1">Belongs to the ABC transporter superfamily. ABCA family. CPR flippase (TC 3.A.1.211) subfamily.</text>
</comment>
<reference evidence="3" key="1">
    <citation type="submission" date="2022-04" db="EMBL/GenBank/DDBJ databases">
        <title>Carnegiea gigantea Genome sequencing and assembly v2.</title>
        <authorList>
            <person name="Copetti D."/>
            <person name="Sanderson M.J."/>
            <person name="Burquez A."/>
            <person name="Wojciechowski M.F."/>
        </authorList>
    </citation>
    <scope>NUCLEOTIDE SEQUENCE</scope>
    <source>
        <strain evidence="3">SGP5-SGP5p</strain>
        <tissue evidence="3">Aerial part</tissue>
    </source>
</reference>
<sequence>MSWVWQQVLPKEDHAHYTWRSILPKCFRRKKEKIKLHASGPGMKLEGISLEMKQQEAEAKCLQIRNLSKVYSSKKGICCAVDSLELTLYENQILALLGHNGAGKSTTISMLVGLISPTSGDALVYGKNILADMNDIRKDLGVCPQNDILFPELSVKEHLEMFGILKGVEEDALENAVTEMIDEVSFCT</sequence>
<name>A0A9Q1K5V5_9CARY</name>
<evidence type="ECO:0000256" key="1">
    <source>
        <dbReference type="ARBA" id="ARBA00008526"/>
    </source>
</evidence>
<comment type="caution">
    <text evidence="3">The sequence shown here is derived from an EMBL/GenBank/DDBJ whole genome shotgun (WGS) entry which is preliminary data.</text>
</comment>
<dbReference type="PANTHER" id="PTHR19229">
    <property type="entry name" value="ATP-BINDING CASSETTE TRANSPORTER SUBFAMILY A ABCA"/>
    <property type="match status" value="1"/>
</dbReference>
<gene>
    <name evidence="3" type="ORF">Cgig2_025896</name>
</gene>
<dbReference type="GO" id="GO:0005524">
    <property type="term" value="F:ATP binding"/>
    <property type="evidence" value="ECO:0007669"/>
    <property type="project" value="InterPro"/>
</dbReference>
<dbReference type="GO" id="GO:0016887">
    <property type="term" value="F:ATP hydrolysis activity"/>
    <property type="evidence" value="ECO:0007669"/>
    <property type="project" value="InterPro"/>
</dbReference>
<dbReference type="EMBL" id="JAKOGI010000319">
    <property type="protein sequence ID" value="KAJ8437049.1"/>
    <property type="molecule type" value="Genomic_DNA"/>
</dbReference>
<dbReference type="Gene3D" id="3.40.50.300">
    <property type="entry name" value="P-loop containing nucleotide triphosphate hydrolases"/>
    <property type="match status" value="1"/>
</dbReference>
<dbReference type="GO" id="GO:0005319">
    <property type="term" value="F:lipid transporter activity"/>
    <property type="evidence" value="ECO:0007669"/>
    <property type="project" value="TreeGrafter"/>
</dbReference>
<dbReference type="InterPro" id="IPR027417">
    <property type="entry name" value="P-loop_NTPase"/>
</dbReference>
<evidence type="ECO:0000313" key="4">
    <source>
        <dbReference type="Proteomes" id="UP001153076"/>
    </source>
</evidence>
<feature type="domain" description="ABC transporter" evidence="2">
    <location>
        <begin position="82"/>
        <end position="178"/>
    </location>
</feature>
<keyword evidence="4" id="KW-1185">Reference proteome</keyword>
<accession>A0A9Q1K5V5</accession>
<proteinExistence type="inferred from homology"/>
<dbReference type="Pfam" id="PF00005">
    <property type="entry name" value="ABC_tran"/>
    <property type="match status" value="1"/>
</dbReference>
<organism evidence="3 4">
    <name type="scientific">Carnegiea gigantea</name>
    <dbReference type="NCBI Taxonomy" id="171969"/>
    <lineage>
        <taxon>Eukaryota</taxon>
        <taxon>Viridiplantae</taxon>
        <taxon>Streptophyta</taxon>
        <taxon>Embryophyta</taxon>
        <taxon>Tracheophyta</taxon>
        <taxon>Spermatophyta</taxon>
        <taxon>Magnoliopsida</taxon>
        <taxon>eudicotyledons</taxon>
        <taxon>Gunneridae</taxon>
        <taxon>Pentapetalae</taxon>
        <taxon>Caryophyllales</taxon>
        <taxon>Cactineae</taxon>
        <taxon>Cactaceae</taxon>
        <taxon>Cactoideae</taxon>
        <taxon>Echinocereeae</taxon>
        <taxon>Carnegiea</taxon>
    </lineage>
</organism>
<dbReference type="InterPro" id="IPR026082">
    <property type="entry name" value="ABCA"/>
</dbReference>
<dbReference type="AlphaFoldDB" id="A0A9Q1K5V5"/>
<dbReference type="SUPFAM" id="SSF52540">
    <property type="entry name" value="P-loop containing nucleoside triphosphate hydrolases"/>
    <property type="match status" value="1"/>
</dbReference>
<dbReference type="Proteomes" id="UP001153076">
    <property type="component" value="Unassembled WGS sequence"/>
</dbReference>
<evidence type="ECO:0000313" key="3">
    <source>
        <dbReference type="EMBL" id="KAJ8437049.1"/>
    </source>
</evidence>
<dbReference type="PANTHER" id="PTHR19229:SF267">
    <property type="entry name" value="ABC TRANSPORTER A FAMILY MEMBER 1"/>
    <property type="match status" value="1"/>
</dbReference>